<organism evidence="1 2">
    <name type="scientific">Paenibacillus sedimenti</name>
    <dbReference type="NCBI Taxonomy" id="2770274"/>
    <lineage>
        <taxon>Bacteria</taxon>
        <taxon>Bacillati</taxon>
        <taxon>Bacillota</taxon>
        <taxon>Bacilli</taxon>
        <taxon>Bacillales</taxon>
        <taxon>Paenibacillaceae</taxon>
        <taxon>Paenibacillus</taxon>
    </lineage>
</organism>
<dbReference type="RefSeq" id="WP_188178162.1">
    <property type="nucleotide sequence ID" value="NZ_JACVVD010000019.1"/>
</dbReference>
<protein>
    <submittedName>
        <fullName evidence="1">Uncharacterized protein</fullName>
    </submittedName>
</protein>
<comment type="caution">
    <text evidence="1">The sequence shown here is derived from an EMBL/GenBank/DDBJ whole genome shotgun (WGS) entry which is preliminary data.</text>
</comment>
<evidence type="ECO:0000313" key="1">
    <source>
        <dbReference type="EMBL" id="MBD0384384.1"/>
    </source>
</evidence>
<name>A0A926QNH4_9BACL</name>
<dbReference type="AlphaFoldDB" id="A0A926QNH4"/>
<sequence length="94" mass="11349">MLNDFEPKEHYLSYLRYQEDEGEDDEEEIEYFDRKKWQRQKNEVRDFAMQCFGFQPIPDGYAYMQEVRRARRNELILPTSDGLGARHGAHQLMA</sequence>
<gene>
    <name evidence="1" type="ORF">ICC18_30540</name>
</gene>
<dbReference type="Proteomes" id="UP000650466">
    <property type="component" value="Unassembled WGS sequence"/>
</dbReference>
<reference evidence="1" key="1">
    <citation type="submission" date="2020-09" db="EMBL/GenBank/DDBJ databases">
        <title>Draft Genome Sequence of Paenibacillus sp. WST5.</title>
        <authorList>
            <person name="Bao Z."/>
        </authorList>
    </citation>
    <scope>NUCLEOTIDE SEQUENCE</scope>
    <source>
        <strain evidence="1">WST5</strain>
    </source>
</reference>
<evidence type="ECO:0000313" key="2">
    <source>
        <dbReference type="Proteomes" id="UP000650466"/>
    </source>
</evidence>
<accession>A0A926QNH4</accession>
<keyword evidence="2" id="KW-1185">Reference proteome</keyword>
<proteinExistence type="predicted"/>
<dbReference type="EMBL" id="JACVVD010000019">
    <property type="protein sequence ID" value="MBD0384384.1"/>
    <property type="molecule type" value="Genomic_DNA"/>
</dbReference>